<gene>
    <name evidence="3" type="primary">g4851</name>
    <name evidence="3" type="ORF">EsDP_00004851</name>
</gene>
<feature type="compositionally biased region" description="Pro residues" evidence="1">
    <location>
        <begin position="1771"/>
        <end position="1783"/>
    </location>
</feature>
<dbReference type="InterPro" id="IPR017884">
    <property type="entry name" value="SANT_dom"/>
</dbReference>
<feature type="compositionally biased region" description="Low complexity" evidence="1">
    <location>
        <begin position="1550"/>
        <end position="1562"/>
    </location>
</feature>
<feature type="compositionally biased region" description="Polar residues" evidence="1">
    <location>
        <begin position="2007"/>
        <end position="2021"/>
    </location>
</feature>
<feature type="compositionally biased region" description="Acidic residues" evidence="1">
    <location>
        <begin position="1100"/>
        <end position="1109"/>
    </location>
</feature>
<feature type="compositionally biased region" description="Basic and acidic residues" evidence="1">
    <location>
        <begin position="473"/>
        <end position="505"/>
    </location>
</feature>
<feature type="compositionally biased region" description="Basic residues" evidence="1">
    <location>
        <begin position="1707"/>
        <end position="1716"/>
    </location>
</feature>
<feature type="domain" description="SANT" evidence="2">
    <location>
        <begin position="1021"/>
        <end position="1069"/>
    </location>
</feature>
<feature type="region of interest" description="Disordered" evidence="1">
    <location>
        <begin position="1073"/>
        <end position="1232"/>
    </location>
</feature>
<feature type="compositionally biased region" description="Low complexity" evidence="1">
    <location>
        <begin position="1263"/>
        <end position="1291"/>
    </location>
</feature>
<feature type="compositionally biased region" description="Pro residues" evidence="1">
    <location>
        <begin position="1316"/>
        <end position="1326"/>
    </location>
</feature>
<feature type="compositionally biased region" description="Low complexity" evidence="1">
    <location>
        <begin position="1466"/>
        <end position="1481"/>
    </location>
</feature>
<feature type="compositionally biased region" description="Low complexity" evidence="1">
    <location>
        <begin position="1142"/>
        <end position="1156"/>
    </location>
</feature>
<evidence type="ECO:0000259" key="2">
    <source>
        <dbReference type="PROSITE" id="PS51293"/>
    </source>
</evidence>
<accession>A0ABQ0CT11</accession>
<feature type="compositionally biased region" description="Basic and acidic residues" evidence="1">
    <location>
        <begin position="1172"/>
        <end position="1190"/>
    </location>
</feature>
<dbReference type="Gene3D" id="1.10.10.60">
    <property type="entry name" value="Homeodomain-like"/>
    <property type="match status" value="1"/>
</dbReference>
<feature type="compositionally biased region" description="Basic and acidic residues" evidence="1">
    <location>
        <begin position="1621"/>
        <end position="1642"/>
    </location>
</feature>
<feature type="region of interest" description="Disordered" evidence="1">
    <location>
        <begin position="1310"/>
        <end position="1333"/>
    </location>
</feature>
<feature type="compositionally biased region" description="Polar residues" evidence="1">
    <location>
        <begin position="1192"/>
        <end position="1202"/>
    </location>
</feature>
<evidence type="ECO:0000313" key="3">
    <source>
        <dbReference type="EMBL" id="GAB0136553.1"/>
    </source>
</evidence>
<feature type="region of interest" description="Disordered" evidence="1">
    <location>
        <begin position="1"/>
        <end position="600"/>
    </location>
</feature>
<evidence type="ECO:0000256" key="1">
    <source>
        <dbReference type="SAM" id="MobiDB-lite"/>
    </source>
</evidence>
<dbReference type="InterPro" id="IPR051571">
    <property type="entry name" value="N-CoR_corepressor"/>
</dbReference>
<feature type="compositionally biased region" description="Basic and acidic residues" evidence="1">
    <location>
        <begin position="244"/>
        <end position="318"/>
    </location>
</feature>
<feature type="compositionally biased region" description="Polar residues" evidence="1">
    <location>
        <begin position="1921"/>
        <end position="1935"/>
    </location>
</feature>
<feature type="compositionally biased region" description="Pro residues" evidence="1">
    <location>
        <begin position="2023"/>
        <end position="2037"/>
    </location>
</feature>
<protein>
    <recommendedName>
        <fullName evidence="2">SANT domain-containing protein</fullName>
    </recommendedName>
</protein>
<feature type="compositionally biased region" description="Basic and acidic residues" evidence="1">
    <location>
        <begin position="123"/>
        <end position="173"/>
    </location>
</feature>
<feature type="compositionally biased region" description="Low complexity" evidence="1">
    <location>
        <begin position="1569"/>
        <end position="1587"/>
    </location>
</feature>
<feature type="compositionally biased region" description="Pro residues" evidence="1">
    <location>
        <begin position="2044"/>
        <end position="2055"/>
    </location>
</feature>
<feature type="compositionally biased region" description="Basic and acidic residues" evidence="1">
    <location>
        <begin position="76"/>
        <end position="87"/>
    </location>
</feature>
<feature type="region of interest" description="Disordered" evidence="1">
    <location>
        <begin position="689"/>
        <end position="829"/>
    </location>
</feature>
<feature type="compositionally biased region" description="Low complexity" evidence="1">
    <location>
        <begin position="431"/>
        <end position="443"/>
    </location>
</feature>
<keyword evidence="4" id="KW-1185">Reference proteome</keyword>
<organism evidence="3 4">
    <name type="scientific">Epichloe bromicola</name>
    <dbReference type="NCBI Taxonomy" id="79588"/>
    <lineage>
        <taxon>Eukaryota</taxon>
        <taxon>Fungi</taxon>
        <taxon>Dikarya</taxon>
        <taxon>Ascomycota</taxon>
        <taxon>Pezizomycotina</taxon>
        <taxon>Sordariomycetes</taxon>
        <taxon>Hypocreomycetidae</taxon>
        <taxon>Hypocreales</taxon>
        <taxon>Clavicipitaceae</taxon>
        <taxon>Epichloe</taxon>
    </lineage>
</organism>
<dbReference type="PANTHER" id="PTHR13992:SF39">
    <property type="entry name" value="SMRTER, ISOFORM G"/>
    <property type="match status" value="1"/>
</dbReference>
<dbReference type="Pfam" id="PF00249">
    <property type="entry name" value="Myb_DNA-binding"/>
    <property type="match status" value="1"/>
</dbReference>
<feature type="compositionally biased region" description="Basic and acidic residues" evidence="1">
    <location>
        <begin position="2137"/>
        <end position="2182"/>
    </location>
</feature>
<feature type="compositionally biased region" description="Basic residues" evidence="1">
    <location>
        <begin position="1073"/>
        <end position="1089"/>
    </location>
</feature>
<dbReference type="SUPFAM" id="SSF46689">
    <property type="entry name" value="Homeodomain-like"/>
    <property type="match status" value="2"/>
</dbReference>
<evidence type="ECO:0000313" key="4">
    <source>
        <dbReference type="Proteomes" id="UP001562357"/>
    </source>
</evidence>
<dbReference type="SMART" id="SM00717">
    <property type="entry name" value="SANT"/>
    <property type="match status" value="2"/>
</dbReference>
<comment type="caution">
    <text evidence="3">The sequence shown here is derived from an EMBL/GenBank/DDBJ whole genome shotgun (WGS) entry which is preliminary data.</text>
</comment>
<dbReference type="Proteomes" id="UP001562357">
    <property type="component" value="Unassembled WGS sequence"/>
</dbReference>
<dbReference type="Gene3D" id="1.20.58.1880">
    <property type="match status" value="1"/>
</dbReference>
<dbReference type="InterPro" id="IPR009057">
    <property type="entry name" value="Homeodomain-like_sf"/>
</dbReference>
<feature type="compositionally biased region" description="Basic and acidic residues" evidence="1">
    <location>
        <begin position="1410"/>
        <end position="1422"/>
    </location>
</feature>
<feature type="compositionally biased region" description="Basic and acidic residues" evidence="1">
    <location>
        <begin position="932"/>
        <end position="946"/>
    </location>
</feature>
<dbReference type="InterPro" id="IPR001005">
    <property type="entry name" value="SANT/Myb"/>
</dbReference>
<reference evidence="4" key="1">
    <citation type="submission" date="2024-06" db="EMBL/GenBank/DDBJ databases">
        <title>Draft Genome Sequences of Epichloe bromicola Strains Isolated from Elymus ciliaris.</title>
        <authorList>
            <consortium name="Epichloe bromicola genome sequencing consortium"/>
            <person name="Miura A."/>
            <person name="Imano S."/>
            <person name="Ashida A."/>
            <person name="Sato I."/>
            <person name="Chiba S."/>
            <person name="Tanaka A."/>
            <person name="Camagna M."/>
            <person name="Takemoto D."/>
        </authorList>
    </citation>
    <scope>NUCLEOTIDE SEQUENCE [LARGE SCALE GENOMIC DNA]</scope>
    <source>
        <strain evidence="4">DP</strain>
    </source>
</reference>
<proteinExistence type="predicted"/>
<name>A0ABQ0CT11_9HYPO</name>
<dbReference type="CDD" id="cd00167">
    <property type="entry name" value="SANT"/>
    <property type="match status" value="2"/>
</dbReference>
<feature type="compositionally biased region" description="Low complexity" evidence="1">
    <location>
        <begin position="1496"/>
        <end position="1519"/>
    </location>
</feature>
<dbReference type="EMBL" id="BAAFGZ010000202">
    <property type="protein sequence ID" value="GAB0136553.1"/>
    <property type="molecule type" value="Genomic_DNA"/>
</dbReference>
<feature type="compositionally biased region" description="Basic and acidic residues" evidence="1">
    <location>
        <begin position="26"/>
        <end position="61"/>
    </location>
</feature>
<sequence length="2182" mass="239179">MSATSAGSPTHVPVKSTSATLGASRYRYDPDRRSRSPRDRSPDRFDRTSQYGENDRRRSSAEARSNPLGFPPNRDGFGDSLRREPPRGPKALVDAPCGPRSGFGGDFRGRARGRGGAGGRPWPARDESRDRGRDRDIDYRDRYRDERSRERERERDRERDRDRDWRDSRDFRVRRSPPPGRGRTPPRDFRDRDRDGPPPEAERSRRGSRDGGPPSAGSSNSDPSFGMPPFGRGGNFIRGRGRGGRGDWPSDRGRGRTPYDDRGDRYPRSRSQEARWGRERDERDRGDRYPPEADIRREPRDDRDRIERDLIRPKKETRPSFSQENFISARDVSPPPIAPSAPAFGSVPSRNASGHDGGPPPPPSSSAIPTPTTAAANDTTAKPPPSGPRALTDRPGSAGNLATNEISVRMSGSARAGSHDNPAIPVGPRAQQQQQQPPSSSKQRINPDMKKATPLSPKMMRAQAFNSQPGLAPRRESREVEQPHDARRPRSSDADTNAKESDFGNRARSNHSAEPGEITVKSESGRGSVSLKPLKPLAEPYANTKATKKTDVAATNGTLPAKQDVASRKNRKRPTVGVMRFSLPSRTATLDRDSESDDDEDMADYFDMEMEKTEAELSKLPQPGLPLEVVARYTALSHGSMARILSDVEGLAEILGPVPNNLHISVPENEDIPISTQEKDMVEEVIVGPKESDQSKLAQVDPVAERAEQGTAVEGQPAAPSILPEPLTKTEEMDMDVARAPSLPATAEPSIQKDDTASRPVSRSGASDPGAPSLTKEVAKTPPSQPPEPIPEAAEIAPKLPSTPSQVPDEDDETESEDESFLDVENVRRFMQTPPIDELPDYSCVSWTRDKGFFTSVEETSEVTDGFVTEHLEKIHLEEAEQQKQGQKEYAESYMHYLNFTLSSDPAAVKSRDKFSVAVPMIETAGTVTPEPKPEGRTSGRRFATERDLERVLQASMREDEERRERELRAQKEKFRSEKEAVIPQMYWDAEQRAKAQYVDRSGYTPQNRLVAAWQVLAPVNNFTQEENELFEKRYLENPKQWGKIAEVIPNRDFGTCIQYYYLMKKDLNLKEKLKKQPKRRKKGGRGKQRSSALVSELGNGDENDENQETGENGERRRPRRAAAPTWGFEQPATDSENATPAGTPGRRGASAAARGEQGEKVDGRRNRRRAKDKDKDKDKEKEKDRDGKSTKAGQGQASSATPGGGSAKGRRSRSSSRVPNDVPIPGVSDVNRIVPAAVAAVAGFEQQQAMPPGIHPSFPPVQQQQQQQQQSQPQHLLQQQQEAQQQAAVQGLDRVKPIAASPSCMADVMAAPSLRPEPPPPPPPAMTTFNLQPLQPLQTQGERKAPTQASSYWSVSESNDFPLLLRSFGSDWTAIAAHMGSKTAVMVKNYFVRQKDQGKTEWDAIVQESDGKRVRGEKRPDPPQPTTGGRGRRYDNSSAVGSTRPLAVAPGMDVHGETAQPKMEPAAQPAQAAQAAQPAQPAQPPRSQAFSGYGVPIAQAPPQQQQQPLGQVPGQQPLAVQVQPHAVPQRPASQAMSPGAGARPLRAPVQAFGFPEQQQQQQREREAVAQGQQQQKQQQKQQQQRVPLPPKAGGASQVPEPRDQRPLAAAQPTQPGHPDAMLERQQRERDRELARQSERQSMRMNPEPELAPQRHYEQPYGHRHQSSVGQGHRGGDPLSLSRTSSQEHSRVAGNPSGGQQQYPPPVHHHHHHHHQQQQQQQPAPPHAARGIMDHQVVAQSPQLGPPSRPMSSMSMQQRPPPSQAQDPYGHAPPPPPPGPPSSTPASTPSRPPEPRKTSNIMSLLNDDPPPASKRLADISSGPPPGPSGTPPPQGMGRPPPPGPAPLSQMRRDPEPQYPPYGRAPGGPSAMPSLKPSYGGSPNPPPHMGAPRPAMDSVPPERDPYYKGHPAVVYQAGGHQSGNNSPQTSHRYPSAQQNQGPGQYPPPHGGYPSGSYGQSPSQHAASLPPPPPQYGGHGSASRTREVPPGRDNAWPQQPPSTPGGWPSQPSKPTQGPPQQSWAPGPPRPSSTPKPSTPAPAWSSAPPPHPPPPHPPSHVSMRDERGAPVYSNPPQHPMQNRYPAPGSRHEPVPSPTPAGYPRYASAPGPPSRDPREPPRSYTPGYDARGPPAGYPAPDPREVQMRDGRDPRDPRDPRDVRDARDMMARGLHARDYERQDRYGR</sequence>
<feature type="compositionally biased region" description="Low complexity" evidence="1">
    <location>
        <begin position="365"/>
        <end position="381"/>
    </location>
</feature>
<feature type="compositionally biased region" description="Pro residues" evidence="1">
    <location>
        <begin position="1822"/>
        <end position="1845"/>
    </location>
</feature>
<feature type="region of interest" description="Disordered" evidence="1">
    <location>
        <begin position="1403"/>
        <end position="2182"/>
    </location>
</feature>
<feature type="region of interest" description="Disordered" evidence="1">
    <location>
        <begin position="1248"/>
        <end position="1291"/>
    </location>
</feature>
<feature type="compositionally biased region" description="Acidic residues" evidence="1">
    <location>
        <begin position="808"/>
        <end position="822"/>
    </location>
</feature>
<dbReference type="PROSITE" id="PS51293">
    <property type="entry name" value="SANT"/>
    <property type="match status" value="1"/>
</dbReference>
<feature type="compositionally biased region" description="Basic and acidic residues" evidence="1">
    <location>
        <begin position="185"/>
        <end position="209"/>
    </location>
</feature>
<feature type="compositionally biased region" description="Low complexity" evidence="1">
    <location>
        <begin position="1953"/>
        <end position="1962"/>
    </location>
</feature>
<dbReference type="PANTHER" id="PTHR13992">
    <property type="entry name" value="NUCLEAR RECEPTOR CO-REPRESSOR RELATED NCOR"/>
    <property type="match status" value="1"/>
</dbReference>
<feature type="region of interest" description="Disordered" evidence="1">
    <location>
        <begin position="926"/>
        <end position="946"/>
    </location>
</feature>